<reference evidence="1 2" key="1">
    <citation type="submission" date="2024-09" db="EMBL/GenBank/DDBJ databases">
        <title>Chromosome-scale assembly of Riccia sorocarpa.</title>
        <authorList>
            <person name="Paukszto L."/>
        </authorList>
    </citation>
    <scope>NUCLEOTIDE SEQUENCE [LARGE SCALE GENOMIC DNA]</scope>
    <source>
        <strain evidence="1">LP-2024</strain>
        <tissue evidence="1">Aerial parts of the thallus</tissue>
    </source>
</reference>
<name>A0ABD3HRC0_9MARC</name>
<keyword evidence="2" id="KW-1185">Reference proteome</keyword>
<organism evidence="1 2">
    <name type="scientific">Riccia sorocarpa</name>
    <dbReference type="NCBI Taxonomy" id="122646"/>
    <lineage>
        <taxon>Eukaryota</taxon>
        <taxon>Viridiplantae</taxon>
        <taxon>Streptophyta</taxon>
        <taxon>Embryophyta</taxon>
        <taxon>Marchantiophyta</taxon>
        <taxon>Marchantiopsida</taxon>
        <taxon>Marchantiidae</taxon>
        <taxon>Marchantiales</taxon>
        <taxon>Ricciaceae</taxon>
        <taxon>Riccia</taxon>
    </lineage>
</organism>
<gene>
    <name evidence="1" type="ORF">R1sor_007746</name>
</gene>
<proteinExistence type="predicted"/>
<dbReference type="EMBL" id="JBJQOH010000003">
    <property type="protein sequence ID" value="KAL3694095.1"/>
    <property type="molecule type" value="Genomic_DNA"/>
</dbReference>
<sequence>MGMIALERGDSQLQLHIQGVLSIKANSTRSLKADISVAIGWSSNASVGAGICIKILKERAVLIVRNVSKVPIEASIGSNTPQLLAGDDTMWAVYPSLKWLCSTGIKHKRAERLWHASINPQEAIVYDIDMVFFGSSPTKRYWRYSYPAELMISDALMEQTQKEVANMKTKLEKLQDPELQHKVEIKQEPTTPKNEAMEVNPAERIDVVHVDQLKLA</sequence>
<dbReference type="Proteomes" id="UP001633002">
    <property type="component" value="Unassembled WGS sequence"/>
</dbReference>
<protein>
    <submittedName>
        <fullName evidence="1">Uncharacterized protein</fullName>
    </submittedName>
</protein>
<comment type="caution">
    <text evidence="1">The sequence shown here is derived from an EMBL/GenBank/DDBJ whole genome shotgun (WGS) entry which is preliminary data.</text>
</comment>
<dbReference type="AlphaFoldDB" id="A0ABD3HRC0"/>
<evidence type="ECO:0000313" key="1">
    <source>
        <dbReference type="EMBL" id="KAL3694095.1"/>
    </source>
</evidence>
<accession>A0ABD3HRC0</accession>
<evidence type="ECO:0000313" key="2">
    <source>
        <dbReference type="Proteomes" id="UP001633002"/>
    </source>
</evidence>